<dbReference type="InterPro" id="IPR011991">
    <property type="entry name" value="ArsR-like_HTH"/>
</dbReference>
<evidence type="ECO:0000313" key="5">
    <source>
        <dbReference type="EMBL" id="SEP48812.1"/>
    </source>
</evidence>
<dbReference type="STRING" id="394193.SAMN04489732_112165"/>
<dbReference type="InterPro" id="IPR036388">
    <property type="entry name" value="WH-like_DNA-bd_sf"/>
</dbReference>
<evidence type="ECO:0000256" key="3">
    <source>
        <dbReference type="ARBA" id="ARBA00023163"/>
    </source>
</evidence>
<dbReference type="AlphaFoldDB" id="A0A1H8Y9Q5"/>
<proteinExistence type="predicted"/>
<dbReference type="InterPro" id="IPR001845">
    <property type="entry name" value="HTH_ArsR_DNA-bd_dom"/>
</dbReference>
<sequence length="114" mass="11865">MTSATALPERAAIAALLGPARARVLEATRAGASTTELSRSAGISIASASYHASILRAAGLVETRRRGKAVHHLLTRLGASLLAGARAPGHSASRTSRAIWTRLATSNLTRIRET</sequence>
<dbReference type="RefSeq" id="WP_091621028.1">
    <property type="nucleotide sequence ID" value="NZ_FOEF01000012.1"/>
</dbReference>
<dbReference type="CDD" id="cd00090">
    <property type="entry name" value="HTH_ARSR"/>
    <property type="match status" value="1"/>
</dbReference>
<evidence type="ECO:0000256" key="2">
    <source>
        <dbReference type="ARBA" id="ARBA00023125"/>
    </source>
</evidence>
<dbReference type="InterPro" id="IPR036390">
    <property type="entry name" value="WH_DNA-bd_sf"/>
</dbReference>
<dbReference type="InterPro" id="IPR051011">
    <property type="entry name" value="Metal_resp_trans_reg"/>
</dbReference>
<protein>
    <submittedName>
        <fullName evidence="5">Helix-turn-helix domain-containing protein</fullName>
    </submittedName>
</protein>
<evidence type="ECO:0000256" key="1">
    <source>
        <dbReference type="ARBA" id="ARBA00023015"/>
    </source>
</evidence>
<keyword evidence="3" id="KW-0804">Transcription</keyword>
<dbReference type="Proteomes" id="UP000198582">
    <property type="component" value="Unassembled WGS sequence"/>
</dbReference>
<dbReference type="PROSITE" id="PS50987">
    <property type="entry name" value="HTH_ARSR_2"/>
    <property type="match status" value="1"/>
</dbReference>
<dbReference type="SUPFAM" id="SSF46785">
    <property type="entry name" value="Winged helix' DNA-binding domain"/>
    <property type="match status" value="1"/>
</dbReference>
<keyword evidence="2" id="KW-0238">DNA-binding</keyword>
<evidence type="ECO:0000259" key="4">
    <source>
        <dbReference type="PROSITE" id="PS50987"/>
    </source>
</evidence>
<evidence type="ECO:0000313" key="6">
    <source>
        <dbReference type="Proteomes" id="UP000198582"/>
    </source>
</evidence>
<dbReference type="PANTHER" id="PTHR43132:SF8">
    <property type="entry name" value="HTH-TYPE TRANSCRIPTIONAL REGULATOR KMTR"/>
    <property type="match status" value="1"/>
</dbReference>
<dbReference type="Gene3D" id="1.10.10.10">
    <property type="entry name" value="Winged helix-like DNA-binding domain superfamily/Winged helix DNA-binding domain"/>
    <property type="match status" value="1"/>
</dbReference>
<dbReference type="Pfam" id="PF12840">
    <property type="entry name" value="HTH_20"/>
    <property type="match status" value="1"/>
</dbReference>
<gene>
    <name evidence="5" type="ORF">SAMN04489732_112165</name>
</gene>
<organism evidence="5 6">
    <name type="scientific">Amycolatopsis saalfeldensis</name>
    <dbReference type="NCBI Taxonomy" id="394193"/>
    <lineage>
        <taxon>Bacteria</taxon>
        <taxon>Bacillati</taxon>
        <taxon>Actinomycetota</taxon>
        <taxon>Actinomycetes</taxon>
        <taxon>Pseudonocardiales</taxon>
        <taxon>Pseudonocardiaceae</taxon>
        <taxon>Amycolatopsis</taxon>
    </lineage>
</organism>
<dbReference type="PANTHER" id="PTHR43132">
    <property type="entry name" value="ARSENICAL RESISTANCE OPERON REPRESSOR ARSR-RELATED"/>
    <property type="match status" value="1"/>
</dbReference>
<dbReference type="PRINTS" id="PR00778">
    <property type="entry name" value="HTHARSR"/>
</dbReference>
<keyword evidence="1" id="KW-0805">Transcription regulation</keyword>
<keyword evidence="6" id="KW-1185">Reference proteome</keyword>
<dbReference type="SMART" id="SM00418">
    <property type="entry name" value="HTH_ARSR"/>
    <property type="match status" value="1"/>
</dbReference>
<dbReference type="GO" id="GO:0003700">
    <property type="term" value="F:DNA-binding transcription factor activity"/>
    <property type="evidence" value="ECO:0007669"/>
    <property type="project" value="InterPro"/>
</dbReference>
<reference evidence="5 6" key="1">
    <citation type="submission" date="2016-10" db="EMBL/GenBank/DDBJ databases">
        <authorList>
            <person name="de Groot N.N."/>
        </authorList>
    </citation>
    <scope>NUCLEOTIDE SEQUENCE [LARGE SCALE GENOMIC DNA]</scope>
    <source>
        <strain evidence="5 6">DSM 44993</strain>
    </source>
</reference>
<dbReference type="GO" id="GO:0003677">
    <property type="term" value="F:DNA binding"/>
    <property type="evidence" value="ECO:0007669"/>
    <property type="project" value="UniProtKB-KW"/>
</dbReference>
<name>A0A1H8Y9Q5_9PSEU</name>
<dbReference type="EMBL" id="FOEF01000012">
    <property type="protein sequence ID" value="SEP48812.1"/>
    <property type="molecule type" value="Genomic_DNA"/>
</dbReference>
<feature type="domain" description="HTH arsR-type" evidence="4">
    <location>
        <begin position="1"/>
        <end position="94"/>
    </location>
</feature>
<accession>A0A1H8Y9Q5</accession>